<organism evidence="2 3">
    <name type="scientific">Filobasidium floriforme</name>
    <dbReference type="NCBI Taxonomy" id="5210"/>
    <lineage>
        <taxon>Eukaryota</taxon>
        <taxon>Fungi</taxon>
        <taxon>Dikarya</taxon>
        <taxon>Basidiomycota</taxon>
        <taxon>Agaricomycotina</taxon>
        <taxon>Tremellomycetes</taxon>
        <taxon>Filobasidiales</taxon>
        <taxon>Filobasidiaceae</taxon>
        <taxon>Filobasidium</taxon>
    </lineage>
</organism>
<feature type="compositionally biased region" description="Polar residues" evidence="1">
    <location>
        <begin position="655"/>
        <end position="667"/>
    </location>
</feature>
<feature type="compositionally biased region" description="Low complexity" evidence="1">
    <location>
        <begin position="269"/>
        <end position="279"/>
    </location>
</feature>
<reference evidence="2" key="1">
    <citation type="submission" date="2020-04" db="EMBL/GenBank/DDBJ databases">
        <title>Analysis of mating type loci in Filobasidium floriforme.</title>
        <authorList>
            <person name="Nowrousian M."/>
        </authorList>
    </citation>
    <scope>NUCLEOTIDE SEQUENCE</scope>
    <source>
        <strain evidence="2">CBS 6242</strain>
    </source>
</reference>
<feature type="compositionally biased region" description="Polar residues" evidence="1">
    <location>
        <begin position="690"/>
        <end position="702"/>
    </location>
</feature>
<comment type="caution">
    <text evidence="2">The sequence shown here is derived from an EMBL/GenBank/DDBJ whole genome shotgun (WGS) entry which is preliminary data.</text>
</comment>
<feature type="region of interest" description="Disordered" evidence="1">
    <location>
        <begin position="219"/>
        <end position="288"/>
    </location>
</feature>
<feature type="compositionally biased region" description="Polar residues" evidence="1">
    <location>
        <begin position="1"/>
        <end position="10"/>
    </location>
</feature>
<evidence type="ECO:0000313" key="2">
    <source>
        <dbReference type="EMBL" id="KAG7562574.1"/>
    </source>
</evidence>
<feature type="compositionally biased region" description="Polar residues" evidence="1">
    <location>
        <begin position="77"/>
        <end position="104"/>
    </location>
</feature>
<feature type="compositionally biased region" description="Basic and acidic residues" evidence="1">
    <location>
        <begin position="63"/>
        <end position="76"/>
    </location>
</feature>
<keyword evidence="3" id="KW-1185">Reference proteome</keyword>
<evidence type="ECO:0000313" key="3">
    <source>
        <dbReference type="Proteomes" id="UP000812966"/>
    </source>
</evidence>
<feature type="region of interest" description="Disordered" evidence="1">
    <location>
        <begin position="615"/>
        <end position="635"/>
    </location>
</feature>
<dbReference type="Proteomes" id="UP000812966">
    <property type="component" value="Unassembled WGS sequence"/>
</dbReference>
<feature type="region of interest" description="Disordered" evidence="1">
    <location>
        <begin position="655"/>
        <end position="711"/>
    </location>
</feature>
<dbReference type="EMBL" id="JABELV010000029">
    <property type="protein sequence ID" value="KAG7562574.1"/>
    <property type="molecule type" value="Genomic_DNA"/>
</dbReference>
<dbReference type="AlphaFoldDB" id="A0A8K0JNH4"/>
<protein>
    <submittedName>
        <fullName evidence="2">Uncharacterized protein</fullName>
    </submittedName>
</protein>
<feature type="region of interest" description="Disordered" evidence="1">
    <location>
        <begin position="1"/>
        <end position="138"/>
    </location>
</feature>
<sequence>MYEFNTQQRLGPSPLAGPSQHAVDRPSSSSSSHRRPRNNSLDPVPEDSSLGRKRSLRTQQAQYRKDQARAARRRSEVTSGSSLSLRMVSVENNDLPRSSSTNGFLSPRFKSSILPTPSPGRDLLEPPVPTQAPLARPGRALSEARVMLERERLRVERSKTGPDWVIDLDDMEVGIKEWTRSTKSRVVLMLGEPSATALKPVLTSPDFLNTLILLARNPSAAPVKPSSPTSTKDSSRLAPAPTSSDRLSRHFGPRGPPSPKSTNNQIPRSPLSQSSTTSSMEKNVKKTDARELVTELGPACLPEVQFLPSLKESKTVGDVVKQAVDAALIWRKKRKALESAENPPPASSRDISASSPGLGSRRGSTHSDHAASSSRSHSPMHSRRPSMELVEGKDKRSTLSRSFSSVLSMATVVNKEDVEAASQEGLGSVSEPKQRARALDAVVNFLPMEDRPDSFQGSLQNVLVTTTALLPFMPSAHRISPTDSIEEKKRRNSTYSLVSSVRTSSFSSNVFPTGIVDMPQTLIHVLPVGPSPALIKATEAYLKSLFPRPGPESLSMHVAPRAYVLGNRVLGQPMKRASDMSPISGLALMLSGAISCHSHFDVMYLDDLRSCRFESDATQDGPDEERTVGNNTPSTAFFDPYSIARGVTDVETRSLGSLETPSSNNNAVPEIQVDPRLDLPTTPPLDYDNETSASSGDNSTHNRSVEGFSSPDLIALSPSSASSTLPLEGVKTLKKKQSWLGKLFKKGTIS</sequence>
<feature type="region of interest" description="Disordered" evidence="1">
    <location>
        <begin position="336"/>
        <end position="396"/>
    </location>
</feature>
<proteinExistence type="predicted"/>
<accession>A0A8K0JNH4</accession>
<evidence type="ECO:0000256" key="1">
    <source>
        <dbReference type="SAM" id="MobiDB-lite"/>
    </source>
</evidence>
<gene>
    <name evidence="2" type="ORF">FFLO_01947</name>
</gene>
<name>A0A8K0JNH4_9TREE</name>
<feature type="compositionally biased region" description="Low complexity" evidence="1">
    <location>
        <begin position="219"/>
        <end position="232"/>
    </location>
</feature>